<reference evidence="1" key="1">
    <citation type="submission" date="2019-06" db="EMBL/GenBank/DDBJ databases">
        <authorList>
            <person name="Zheng W."/>
        </authorList>
    </citation>
    <scope>NUCLEOTIDE SEQUENCE</scope>
    <source>
        <strain evidence="1">QDHG01</strain>
    </source>
</reference>
<accession>A0A8J8P1Q0</accession>
<comment type="caution">
    <text evidence="1">The sequence shown here is derived from an EMBL/GenBank/DDBJ whole genome shotgun (WGS) entry which is preliminary data.</text>
</comment>
<dbReference type="AlphaFoldDB" id="A0A8J8P1Q0"/>
<name>A0A8J8P1Q0_HALGN</name>
<proteinExistence type="predicted"/>
<sequence>MKRSTLRHLTMTYSKTSSTKKQLTSLQQSLRYCFESARQVCPPQQIKTRNGLIHSAPHNWVVAIVGQHQQELTRIKQYIKRAHLQYNINLVRKVNNILYQIDHNWGFYLRQGTV</sequence>
<evidence type="ECO:0000313" key="1">
    <source>
        <dbReference type="EMBL" id="TNV85831.1"/>
    </source>
</evidence>
<evidence type="ECO:0000313" key="2">
    <source>
        <dbReference type="Proteomes" id="UP000785679"/>
    </source>
</evidence>
<organism evidence="1 2">
    <name type="scientific">Halteria grandinella</name>
    <dbReference type="NCBI Taxonomy" id="5974"/>
    <lineage>
        <taxon>Eukaryota</taxon>
        <taxon>Sar</taxon>
        <taxon>Alveolata</taxon>
        <taxon>Ciliophora</taxon>
        <taxon>Intramacronucleata</taxon>
        <taxon>Spirotrichea</taxon>
        <taxon>Stichotrichia</taxon>
        <taxon>Sporadotrichida</taxon>
        <taxon>Halteriidae</taxon>
        <taxon>Halteria</taxon>
    </lineage>
</organism>
<dbReference type="Proteomes" id="UP000785679">
    <property type="component" value="Unassembled WGS sequence"/>
</dbReference>
<protein>
    <submittedName>
        <fullName evidence="1">Uncharacterized protein</fullName>
    </submittedName>
</protein>
<gene>
    <name evidence="1" type="ORF">FGO68_gene14430</name>
</gene>
<keyword evidence="2" id="KW-1185">Reference proteome</keyword>
<dbReference type="EMBL" id="RRYP01001522">
    <property type="protein sequence ID" value="TNV85831.1"/>
    <property type="molecule type" value="Genomic_DNA"/>
</dbReference>